<accession>A0ABQ9HEJ9</accession>
<protein>
    <submittedName>
        <fullName evidence="2">Uncharacterized protein</fullName>
    </submittedName>
</protein>
<feature type="compositionally biased region" description="Polar residues" evidence="1">
    <location>
        <begin position="275"/>
        <end position="301"/>
    </location>
</feature>
<evidence type="ECO:0000256" key="1">
    <source>
        <dbReference type="SAM" id="MobiDB-lite"/>
    </source>
</evidence>
<evidence type="ECO:0000313" key="3">
    <source>
        <dbReference type="Proteomes" id="UP001159363"/>
    </source>
</evidence>
<evidence type="ECO:0000313" key="2">
    <source>
        <dbReference type="EMBL" id="KAJ8882738.1"/>
    </source>
</evidence>
<organism evidence="2 3">
    <name type="scientific">Dryococelus australis</name>
    <dbReference type="NCBI Taxonomy" id="614101"/>
    <lineage>
        <taxon>Eukaryota</taxon>
        <taxon>Metazoa</taxon>
        <taxon>Ecdysozoa</taxon>
        <taxon>Arthropoda</taxon>
        <taxon>Hexapoda</taxon>
        <taxon>Insecta</taxon>
        <taxon>Pterygota</taxon>
        <taxon>Neoptera</taxon>
        <taxon>Polyneoptera</taxon>
        <taxon>Phasmatodea</taxon>
        <taxon>Verophasmatodea</taxon>
        <taxon>Anareolatae</taxon>
        <taxon>Phasmatidae</taxon>
        <taxon>Eurycanthinae</taxon>
        <taxon>Dryococelus</taxon>
    </lineage>
</organism>
<feature type="region of interest" description="Disordered" evidence="1">
    <location>
        <begin position="259"/>
        <end position="312"/>
    </location>
</feature>
<reference evidence="2 3" key="1">
    <citation type="submission" date="2023-02" db="EMBL/GenBank/DDBJ databases">
        <title>LHISI_Scaffold_Assembly.</title>
        <authorList>
            <person name="Stuart O.P."/>
            <person name="Cleave R."/>
            <person name="Magrath M.J.L."/>
            <person name="Mikheyev A.S."/>
        </authorList>
    </citation>
    <scope>NUCLEOTIDE SEQUENCE [LARGE SCALE GENOMIC DNA]</scope>
    <source>
        <strain evidence="2">Daus_M_001</strain>
        <tissue evidence="2">Leg muscle</tissue>
    </source>
</reference>
<sequence length="441" mass="47717">MWVGVALLERAVVGWAKSRAHVFSTCLLTGPPECTAPRDPGTVLGRGRNSVSTYSALTTETRLSHSSLIPSPRSRQTLVCRRARAIPQRARTSQRPAPNDDTASCSRSASVFALPMIAHCAPLAIKFIPSSRDGNDVGPFSVIAAQEVAPPPVVRIQTISLEYRVACARGKMGRDERRVSEEIWTTLNVSMEQRWNERAGKTGDPRENPQANGIVRHNSHMLNSGVARPVIEPRSALVGGEHANSSRLVVAAVVRVDPQGIAGGRSPRPALRGNESMTSSRSPCPQLLPSSLASNRGGSHSWTKDKFPPVSSSTHVPMNCLFRRATVAERLACSPPTTAIRVQSPAGSLRIFACGIRAGRCRWWAGFLGDFPFPPPFHSGAARYSPKSQSSALKTSKPGERLLRNSLAVSHTLHARVARTYRCEHARSSSEDDNDVKLRGG</sequence>
<proteinExistence type="predicted"/>
<dbReference type="Proteomes" id="UP001159363">
    <property type="component" value="Chromosome 4"/>
</dbReference>
<feature type="region of interest" description="Disordered" evidence="1">
    <location>
        <begin position="85"/>
        <end position="105"/>
    </location>
</feature>
<gene>
    <name evidence="2" type="ORF">PR048_014551</name>
</gene>
<dbReference type="EMBL" id="JARBHB010000005">
    <property type="protein sequence ID" value="KAJ8882738.1"/>
    <property type="molecule type" value="Genomic_DNA"/>
</dbReference>
<comment type="caution">
    <text evidence="2">The sequence shown here is derived from an EMBL/GenBank/DDBJ whole genome shotgun (WGS) entry which is preliminary data.</text>
</comment>
<name>A0ABQ9HEJ9_9NEOP</name>
<keyword evidence="3" id="KW-1185">Reference proteome</keyword>
<feature type="compositionally biased region" description="Polar residues" evidence="1">
    <location>
        <begin position="90"/>
        <end position="105"/>
    </location>
</feature>